<dbReference type="Pfam" id="PF02541">
    <property type="entry name" value="Ppx-GppA"/>
    <property type="match status" value="1"/>
</dbReference>
<accession>A0A381YJD4</accession>
<dbReference type="EMBL" id="UINC01018275">
    <property type="protein sequence ID" value="SVA76623.1"/>
    <property type="molecule type" value="Genomic_DNA"/>
</dbReference>
<dbReference type="GO" id="GO:0016462">
    <property type="term" value="F:pyrophosphatase activity"/>
    <property type="evidence" value="ECO:0007669"/>
    <property type="project" value="TreeGrafter"/>
</dbReference>
<dbReference type="AlphaFoldDB" id="A0A381YJD4"/>
<name>A0A381YJD4_9ZZZZ</name>
<evidence type="ECO:0000259" key="1">
    <source>
        <dbReference type="Pfam" id="PF02541"/>
    </source>
</evidence>
<dbReference type="Gene3D" id="3.30.420.40">
    <property type="match status" value="1"/>
</dbReference>
<dbReference type="Gene3D" id="3.30.420.150">
    <property type="entry name" value="Exopolyphosphatase. Domain 2"/>
    <property type="match status" value="1"/>
</dbReference>
<dbReference type="CDD" id="cd24006">
    <property type="entry name" value="ASKHA_NBD_PPX_GppA"/>
    <property type="match status" value="1"/>
</dbReference>
<sequence>METGFKFAAIDIGSNAMRLLFCRVLQNSDSTKFIKESLIRMPLRLGEDAFTLGKISKDNSEKLVKTIQAFRLMIDAYDPISYKACATSALRTAKNGQNLVDQINLATNLNLKIISGEKEAKIIMSNHIENHLNPERDYLYIDVGGGSTEVSFIVKRVKAISRSFPIGSVRLLKDQVTSLNWQEMESWVKDQRPKVSGSIKAIGSGGNINKIFSMSEIRNNNEIKFNRIKDIIDMVQPYSIHDRITELELRPDRADVITHAGKIYLSIMEWAKVDKMVVPQSGLPDGIVHELYEEYNSNKV</sequence>
<reference evidence="2" key="1">
    <citation type="submission" date="2018-05" db="EMBL/GenBank/DDBJ databases">
        <authorList>
            <person name="Lanie J.A."/>
            <person name="Ng W.-L."/>
            <person name="Kazmierczak K.M."/>
            <person name="Andrzejewski T.M."/>
            <person name="Davidsen T.M."/>
            <person name="Wayne K.J."/>
            <person name="Tettelin H."/>
            <person name="Glass J.I."/>
            <person name="Rusch D."/>
            <person name="Podicherti R."/>
            <person name="Tsui H.-C.T."/>
            <person name="Winkler M.E."/>
        </authorList>
    </citation>
    <scope>NUCLEOTIDE SEQUENCE</scope>
</reference>
<protein>
    <recommendedName>
        <fullName evidence="1">Ppx/GppA phosphatase N-terminal domain-containing protein</fullName>
    </recommendedName>
</protein>
<dbReference type="PANTHER" id="PTHR30005">
    <property type="entry name" value="EXOPOLYPHOSPHATASE"/>
    <property type="match status" value="1"/>
</dbReference>
<dbReference type="InterPro" id="IPR003695">
    <property type="entry name" value="Ppx_GppA_N"/>
</dbReference>
<gene>
    <name evidence="2" type="ORF">METZ01_LOCUS129477</name>
</gene>
<dbReference type="InterPro" id="IPR050273">
    <property type="entry name" value="GppA/Ppx_hydrolase"/>
</dbReference>
<evidence type="ECO:0000313" key="2">
    <source>
        <dbReference type="EMBL" id="SVA76623.1"/>
    </source>
</evidence>
<feature type="domain" description="Ppx/GppA phosphatase N-terminal" evidence="1">
    <location>
        <begin position="43"/>
        <end position="290"/>
    </location>
</feature>
<dbReference type="PANTHER" id="PTHR30005:SF0">
    <property type="entry name" value="RETROGRADE REGULATION PROTEIN 2"/>
    <property type="match status" value="1"/>
</dbReference>
<dbReference type="SUPFAM" id="SSF53067">
    <property type="entry name" value="Actin-like ATPase domain"/>
    <property type="match status" value="2"/>
</dbReference>
<proteinExistence type="predicted"/>
<organism evidence="2">
    <name type="scientific">marine metagenome</name>
    <dbReference type="NCBI Taxonomy" id="408172"/>
    <lineage>
        <taxon>unclassified sequences</taxon>
        <taxon>metagenomes</taxon>
        <taxon>ecological metagenomes</taxon>
    </lineage>
</organism>
<dbReference type="InterPro" id="IPR043129">
    <property type="entry name" value="ATPase_NBD"/>
</dbReference>